<dbReference type="InterPro" id="IPR050849">
    <property type="entry name" value="HAD-like_hydrolase_phosphatase"/>
</dbReference>
<keyword evidence="2" id="KW-1185">Reference proteome</keyword>
<proteinExistence type="predicted"/>
<protein>
    <submittedName>
        <fullName evidence="1">Uncharacterized protein</fullName>
    </submittedName>
</protein>
<evidence type="ECO:0000313" key="2">
    <source>
        <dbReference type="Proteomes" id="UP000803844"/>
    </source>
</evidence>
<dbReference type="InterPro" id="IPR023214">
    <property type="entry name" value="HAD_sf"/>
</dbReference>
<dbReference type="EMBL" id="MU032345">
    <property type="protein sequence ID" value="KAF3769208.1"/>
    <property type="molecule type" value="Genomic_DNA"/>
</dbReference>
<dbReference type="Proteomes" id="UP000803844">
    <property type="component" value="Unassembled WGS sequence"/>
</dbReference>
<dbReference type="OrthoDB" id="10255128at2759"/>
<dbReference type="RefSeq" id="XP_040780169.1">
    <property type="nucleotide sequence ID" value="XM_040916588.1"/>
</dbReference>
<dbReference type="Gene3D" id="3.40.50.1000">
    <property type="entry name" value="HAD superfamily/HAD-like"/>
    <property type="match status" value="1"/>
</dbReference>
<dbReference type="AlphaFoldDB" id="A0A9P4YA02"/>
<dbReference type="InterPro" id="IPR036412">
    <property type="entry name" value="HAD-like_sf"/>
</dbReference>
<dbReference type="PANTHER" id="PTHR28181">
    <property type="entry name" value="UPF0655 PROTEIN YCR015C"/>
    <property type="match status" value="1"/>
</dbReference>
<name>A0A9P4YA02_CRYP1</name>
<dbReference type="GeneID" id="63833717"/>
<dbReference type="PANTHER" id="PTHR28181:SF1">
    <property type="entry name" value="COLD TOLERANCE PROTEIN 1"/>
    <property type="match status" value="1"/>
</dbReference>
<comment type="caution">
    <text evidence="1">The sequence shown here is derived from an EMBL/GenBank/DDBJ whole genome shotgun (WGS) entry which is preliminary data.</text>
</comment>
<evidence type="ECO:0000313" key="1">
    <source>
        <dbReference type="EMBL" id="KAF3769208.1"/>
    </source>
</evidence>
<reference evidence="1" key="1">
    <citation type="journal article" date="2020" name="Phytopathology">
        <title>Genome sequence of the chestnut blight fungus Cryphonectria parasitica EP155: A fundamental resource for an archetypical invasive plant pathogen.</title>
        <authorList>
            <person name="Crouch J.A."/>
            <person name="Dawe A."/>
            <person name="Aerts A."/>
            <person name="Barry K."/>
            <person name="Churchill A.C.L."/>
            <person name="Grimwood J."/>
            <person name="Hillman B."/>
            <person name="Milgroom M.G."/>
            <person name="Pangilinan J."/>
            <person name="Smith M."/>
            <person name="Salamov A."/>
            <person name="Schmutz J."/>
            <person name="Yadav J."/>
            <person name="Grigoriev I.V."/>
            <person name="Nuss D."/>
        </authorList>
    </citation>
    <scope>NUCLEOTIDE SEQUENCE</scope>
    <source>
        <strain evidence="1">EP155</strain>
    </source>
</reference>
<accession>A0A9P4YA02</accession>
<dbReference type="SUPFAM" id="SSF56784">
    <property type="entry name" value="HAD-like"/>
    <property type="match status" value="1"/>
</dbReference>
<gene>
    <name evidence="1" type="ORF">M406DRAFT_249122</name>
</gene>
<sequence>MPQVATDSPSRILPQGCTPFQVILDFDGTITERDTIDNIGRAVLEWRRSPEGGGTDVTAEWQRIVDGYIRGLTAYDDSQPSEEQRTTVGQELAYLRGRRAMEEASLRRVRESHFFTGLAAQEQLYEAGQRDRETKATTIRQGFSEWIKTLKEDFDPAPSIHIVSVNFSASYIKGVLQPWLQDISSVIANEVQSDGNISAALDCSAQILGKDSSAFTVSEDKLAITKHLSTKPPGPIRYYFGDSTTDLECLIEYGGYVLDSEGGGSLVRALRRLGHRVPHTTECTSTLAGNQICWARNFLEILQSRSWAPKHLQAGTVNQTNSSV</sequence>
<organism evidence="1 2">
    <name type="scientific">Cryphonectria parasitica (strain ATCC 38755 / EP155)</name>
    <dbReference type="NCBI Taxonomy" id="660469"/>
    <lineage>
        <taxon>Eukaryota</taxon>
        <taxon>Fungi</taxon>
        <taxon>Dikarya</taxon>
        <taxon>Ascomycota</taxon>
        <taxon>Pezizomycotina</taxon>
        <taxon>Sordariomycetes</taxon>
        <taxon>Sordariomycetidae</taxon>
        <taxon>Diaporthales</taxon>
        <taxon>Cryphonectriaceae</taxon>
        <taxon>Cryphonectria-Endothia species complex</taxon>
        <taxon>Cryphonectria</taxon>
    </lineage>
</organism>